<dbReference type="RefSeq" id="WP_145201081.1">
    <property type="nucleotide sequence ID" value="NZ_CP036434.1"/>
</dbReference>
<accession>A0A518EWK3</accession>
<name>A0A518EWK3_9BACT</name>
<keyword evidence="2" id="KW-1185">Reference proteome</keyword>
<protein>
    <submittedName>
        <fullName evidence="1">Uncharacterized protein</fullName>
    </submittedName>
</protein>
<dbReference type="EMBL" id="CP036434">
    <property type="protein sequence ID" value="QDV08431.1"/>
    <property type="molecule type" value="Genomic_DNA"/>
</dbReference>
<evidence type="ECO:0000313" key="1">
    <source>
        <dbReference type="EMBL" id="QDV08431.1"/>
    </source>
</evidence>
<gene>
    <name evidence="1" type="ORF">Poly30_39740</name>
</gene>
<reference evidence="1 2" key="1">
    <citation type="submission" date="2019-02" db="EMBL/GenBank/DDBJ databases">
        <title>Deep-cultivation of Planctomycetes and their phenomic and genomic characterization uncovers novel biology.</title>
        <authorList>
            <person name="Wiegand S."/>
            <person name="Jogler M."/>
            <person name="Boedeker C."/>
            <person name="Pinto D."/>
            <person name="Vollmers J."/>
            <person name="Rivas-Marin E."/>
            <person name="Kohn T."/>
            <person name="Peeters S.H."/>
            <person name="Heuer A."/>
            <person name="Rast P."/>
            <person name="Oberbeckmann S."/>
            <person name="Bunk B."/>
            <person name="Jeske O."/>
            <person name="Meyerdierks A."/>
            <person name="Storesund J.E."/>
            <person name="Kallscheuer N."/>
            <person name="Luecker S."/>
            <person name="Lage O.M."/>
            <person name="Pohl T."/>
            <person name="Merkel B.J."/>
            <person name="Hornburger P."/>
            <person name="Mueller R.-W."/>
            <person name="Bruemmer F."/>
            <person name="Labrenz M."/>
            <person name="Spormann A.M."/>
            <person name="Op den Camp H."/>
            <person name="Overmann J."/>
            <person name="Amann R."/>
            <person name="Jetten M.S.M."/>
            <person name="Mascher T."/>
            <person name="Medema M.H."/>
            <person name="Devos D.P."/>
            <person name="Kaster A.-K."/>
            <person name="Ovreas L."/>
            <person name="Rohde M."/>
            <person name="Galperin M.Y."/>
            <person name="Jogler C."/>
        </authorList>
    </citation>
    <scope>NUCLEOTIDE SEQUENCE [LARGE SCALE GENOMIC DNA]</scope>
    <source>
        <strain evidence="1 2">Poly30</strain>
    </source>
</reference>
<evidence type="ECO:0000313" key="2">
    <source>
        <dbReference type="Proteomes" id="UP000320390"/>
    </source>
</evidence>
<organism evidence="1 2">
    <name type="scientific">Saltatorellus ferox</name>
    <dbReference type="NCBI Taxonomy" id="2528018"/>
    <lineage>
        <taxon>Bacteria</taxon>
        <taxon>Pseudomonadati</taxon>
        <taxon>Planctomycetota</taxon>
        <taxon>Planctomycetia</taxon>
        <taxon>Planctomycetia incertae sedis</taxon>
        <taxon>Saltatorellus</taxon>
    </lineage>
</organism>
<dbReference type="Proteomes" id="UP000320390">
    <property type="component" value="Chromosome"/>
</dbReference>
<proteinExistence type="predicted"/>
<sequence length="483" mass="54746">MSPRVRLGQIAAEAKEFDAELEKAVATYVIGLEELADWCHTNQAYAQRNLALESLLHYRPDHAKARRYLRYRFDRKADEWVRRSNFHPPADGSAEERETYTRRREALDRALSGEAIEAVERHAEDLGVARIYAEFRDLAEVIPHDARLLDRLGYVKRSSGGEKAGEWVTTLTQQTPARRAQMTEWIEAARTEAEQIVEADLDDVDRAVNLDWQYVLRSNRIRMVARADKDETEDALRAAATCAGFMKRLVGEKPGADYGWTIYLLESSFDMNRFIASYPDLDEDQRTRARSLGSLWLPGKTRCGVWGSDRATRIDMSCKQVAVRFVDTQFGVKPKRGWLVDALGLYINQNLVGTRISRHVTITDYVKPGEVPLTRGLEDPDADWLEIAERCLGAFTDQEFARALGRDTNEMTPEDVVVGYALVACLCEAAGPEALRFVLEQVGSESSSSVAALERWFELPLPEIKHRLRAWLQELPTVAAQSH</sequence>
<dbReference type="AlphaFoldDB" id="A0A518EWK3"/>